<dbReference type="Proteomes" id="UP001054945">
    <property type="component" value="Unassembled WGS sequence"/>
</dbReference>
<protein>
    <submittedName>
        <fullName evidence="1">Uncharacterized protein</fullName>
    </submittedName>
</protein>
<dbReference type="EMBL" id="BPLR01016547">
    <property type="protein sequence ID" value="GIY84706.1"/>
    <property type="molecule type" value="Genomic_DNA"/>
</dbReference>
<gene>
    <name evidence="1" type="ORF">CEXT_800111</name>
</gene>
<reference evidence="1 2" key="1">
    <citation type="submission" date="2021-06" db="EMBL/GenBank/DDBJ databases">
        <title>Caerostris extrusa draft genome.</title>
        <authorList>
            <person name="Kono N."/>
            <person name="Arakawa K."/>
        </authorList>
    </citation>
    <scope>NUCLEOTIDE SEQUENCE [LARGE SCALE GENOMIC DNA]</scope>
</reference>
<name>A0AAV4WRY1_CAEEX</name>
<keyword evidence="2" id="KW-1185">Reference proteome</keyword>
<proteinExistence type="predicted"/>
<accession>A0AAV4WRY1</accession>
<comment type="caution">
    <text evidence="1">The sequence shown here is derived from an EMBL/GenBank/DDBJ whole genome shotgun (WGS) entry which is preliminary data.</text>
</comment>
<evidence type="ECO:0000313" key="1">
    <source>
        <dbReference type="EMBL" id="GIY84706.1"/>
    </source>
</evidence>
<dbReference type="AlphaFoldDB" id="A0AAV4WRY1"/>
<evidence type="ECO:0000313" key="2">
    <source>
        <dbReference type="Proteomes" id="UP001054945"/>
    </source>
</evidence>
<sequence>MRLIWTSGSLLNESPLLPLGMALRGVKVLLNYIRFPRRRPTVASEANWCRTLLYGSWGETSDATLLPFMKTREGYVSVKTWWQGGYNVVNPNRAVLVTMVISAFLLVNPPDQLSDNSNMTFFQFL</sequence>
<organism evidence="1 2">
    <name type="scientific">Caerostris extrusa</name>
    <name type="common">Bark spider</name>
    <name type="synonym">Caerostris bankana</name>
    <dbReference type="NCBI Taxonomy" id="172846"/>
    <lineage>
        <taxon>Eukaryota</taxon>
        <taxon>Metazoa</taxon>
        <taxon>Ecdysozoa</taxon>
        <taxon>Arthropoda</taxon>
        <taxon>Chelicerata</taxon>
        <taxon>Arachnida</taxon>
        <taxon>Araneae</taxon>
        <taxon>Araneomorphae</taxon>
        <taxon>Entelegynae</taxon>
        <taxon>Araneoidea</taxon>
        <taxon>Araneidae</taxon>
        <taxon>Caerostris</taxon>
    </lineage>
</organism>